<sequence length="131" mass="14921">MRVDLLDYFRGVRPWGQLFRFLKRLPPHGWYQSAIAMDEEIGYARAMQDRPEKAGPISPLGYSLPVLLQLRQIDLLKELMRVTASVFSGKLPPPIRPEPRPQTAEERIRDELETLNVKNAVDLILGVASQG</sequence>
<keyword evidence="2" id="KW-1185">Reference proteome</keyword>
<gene>
    <name evidence="1" type="ORF">HGA15_30300</name>
</gene>
<dbReference type="EMBL" id="JAAXOT010000022">
    <property type="protein sequence ID" value="NKY60352.1"/>
    <property type="molecule type" value="Genomic_DNA"/>
</dbReference>
<name>A0A846YST9_9NOCA</name>
<accession>A0A846YST9</accession>
<reference evidence="1 2" key="1">
    <citation type="submission" date="2020-04" db="EMBL/GenBank/DDBJ databases">
        <title>MicrobeNet Type strains.</title>
        <authorList>
            <person name="Nicholson A.C."/>
        </authorList>
    </citation>
    <scope>NUCLEOTIDE SEQUENCE [LARGE SCALE GENOMIC DNA]</scope>
    <source>
        <strain evidence="1 2">JCM 3332</strain>
    </source>
</reference>
<proteinExistence type="predicted"/>
<comment type="caution">
    <text evidence="1">The sequence shown here is derived from an EMBL/GenBank/DDBJ whole genome shotgun (WGS) entry which is preliminary data.</text>
</comment>
<evidence type="ECO:0000313" key="2">
    <source>
        <dbReference type="Proteomes" id="UP000570678"/>
    </source>
</evidence>
<dbReference type="AlphaFoldDB" id="A0A846YST9"/>
<evidence type="ECO:0000313" key="1">
    <source>
        <dbReference type="EMBL" id="NKY60352.1"/>
    </source>
</evidence>
<protein>
    <submittedName>
        <fullName evidence="1">Uncharacterized protein</fullName>
    </submittedName>
</protein>
<organism evidence="1 2">
    <name type="scientific">Nocardia flavorosea</name>
    <dbReference type="NCBI Taxonomy" id="53429"/>
    <lineage>
        <taxon>Bacteria</taxon>
        <taxon>Bacillati</taxon>
        <taxon>Actinomycetota</taxon>
        <taxon>Actinomycetes</taxon>
        <taxon>Mycobacteriales</taxon>
        <taxon>Nocardiaceae</taxon>
        <taxon>Nocardia</taxon>
    </lineage>
</organism>
<dbReference type="Proteomes" id="UP000570678">
    <property type="component" value="Unassembled WGS sequence"/>
</dbReference>
<dbReference type="RefSeq" id="WP_062979914.1">
    <property type="nucleotide sequence ID" value="NZ_JAAXOT010000022.1"/>
</dbReference>